<dbReference type="AlphaFoldDB" id="T0QW27"/>
<evidence type="ECO:0000313" key="2">
    <source>
        <dbReference type="Proteomes" id="UP000030762"/>
    </source>
</evidence>
<dbReference type="Proteomes" id="UP000030762">
    <property type="component" value="Unassembled WGS sequence"/>
</dbReference>
<dbReference type="OrthoDB" id="70911at2759"/>
<gene>
    <name evidence="1" type="ORF">SDRG_03839</name>
</gene>
<dbReference type="EMBL" id="JH767140">
    <property type="protein sequence ID" value="EQC38881.1"/>
    <property type="molecule type" value="Genomic_DNA"/>
</dbReference>
<sequence>MGNLTAQAPIWVISNSAPPFERSSSSLRTTMDTLNFKMLQPSTTFNEAHRALSNFLCIGSDEDTLDIIQEMMFMKKSFSIKPTVALFTAPKDKALTKVIEEDDEEEDDSEDEA</sequence>
<name>T0QW27_SAPDV</name>
<protein>
    <submittedName>
        <fullName evidence="1">Uncharacterized protein</fullName>
    </submittedName>
</protein>
<dbReference type="RefSeq" id="XP_008607705.1">
    <property type="nucleotide sequence ID" value="XM_008609483.1"/>
</dbReference>
<reference evidence="1 2" key="1">
    <citation type="submission" date="2012-04" db="EMBL/GenBank/DDBJ databases">
        <title>The Genome Sequence of Saprolegnia declina VS20.</title>
        <authorList>
            <consortium name="The Broad Institute Genome Sequencing Platform"/>
            <person name="Russ C."/>
            <person name="Nusbaum C."/>
            <person name="Tyler B."/>
            <person name="van West P."/>
            <person name="Dieguez-Uribeondo J."/>
            <person name="de Bruijn I."/>
            <person name="Tripathy S."/>
            <person name="Jiang R."/>
            <person name="Young S.K."/>
            <person name="Zeng Q."/>
            <person name="Gargeya S."/>
            <person name="Fitzgerald M."/>
            <person name="Haas B."/>
            <person name="Abouelleil A."/>
            <person name="Alvarado L."/>
            <person name="Arachchi H.M."/>
            <person name="Berlin A."/>
            <person name="Chapman S.B."/>
            <person name="Goldberg J."/>
            <person name="Griggs A."/>
            <person name="Gujja S."/>
            <person name="Hansen M."/>
            <person name="Howarth C."/>
            <person name="Imamovic A."/>
            <person name="Larimer J."/>
            <person name="McCowen C."/>
            <person name="Montmayeur A."/>
            <person name="Murphy C."/>
            <person name="Neiman D."/>
            <person name="Pearson M."/>
            <person name="Priest M."/>
            <person name="Roberts A."/>
            <person name="Saif S."/>
            <person name="Shea T."/>
            <person name="Sisk P."/>
            <person name="Sykes S."/>
            <person name="Wortman J."/>
            <person name="Nusbaum C."/>
            <person name="Birren B."/>
        </authorList>
    </citation>
    <scope>NUCLEOTIDE SEQUENCE [LARGE SCALE GENOMIC DNA]</scope>
    <source>
        <strain evidence="1 2">VS20</strain>
    </source>
</reference>
<dbReference type="VEuPathDB" id="FungiDB:SDRG_03839"/>
<dbReference type="GeneID" id="19944566"/>
<accession>T0QW27</accession>
<dbReference type="InParanoid" id="T0QW27"/>
<evidence type="ECO:0000313" key="1">
    <source>
        <dbReference type="EMBL" id="EQC38881.1"/>
    </source>
</evidence>
<organism evidence="1 2">
    <name type="scientific">Saprolegnia diclina (strain VS20)</name>
    <dbReference type="NCBI Taxonomy" id="1156394"/>
    <lineage>
        <taxon>Eukaryota</taxon>
        <taxon>Sar</taxon>
        <taxon>Stramenopiles</taxon>
        <taxon>Oomycota</taxon>
        <taxon>Saprolegniomycetes</taxon>
        <taxon>Saprolegniales</taxon>
        <taxon>Saprolegniaceae</taxon>
        <taxon>Saprolegnia</taxon>
    </lineage>
</organism>
<proteinExistence type="predicted"/>
<keyword evidence="2" id="KW-1185">Reference proteome</keyword>